<sequence>MGRILLEIGQKNFEPFLSKRFLLQEESKLGAFYEKISKIGFQILLKITEQVIFKRICFRKDCGTCEVFGSDV</sequence>
<protein>
    <submittedName>
        <fullName evidence="1">Uncharacterized protein</fullName>
    </submittedName>
</protein>
<dbReference type="Proteomes" id="UP000232149">
    <property type="component" value="Unassembled WGS sequence"/>
</dbReference>
<dbReference type="Proteomes" id="UP000232188">
    <property type="component" value="Unassembled WGS sequence"/>
</dbReference>
<evidence type="ECO:0000313" key="2">
    <source>
        <dbReference type="EMBL" id="PJZ63820.1"/>
    </source>
</evidence>
<comment type="caution">
    <text evidence="1">The sequence shown here is derived from an EMBL/GenBank/DDBJ whole genome shotgun (WGS) entry which is preliminary data.</text>
</comment>
<dbReference type="EMBL" id="NPDV01000001">
    <property type="protein sequence ID" value="PJZ55118.1"/>
    <property type="molecule type" value="Genomic_DNA"/>
</dbReference>
<evidence type="ECO:0000313" key="1">
    <source>
        <dbReference type="EMBL" id="PJZ55118.1"/>
    </source>
</evidence>
<reference evidence="3 4" key="1">
    <citation type="submission" date="2017-07" db="EMBL/GenBank/DDBJ databases">
        <title>Leptospira spp. isolated from tropical soils.</title>
        <authorList>
            <person name="Thibeaux R."/>
            <person name="Iraola G."/>
            <person name="Ferres I."/>
            <person name="Bierque E."/>
            <person name="Girault D."/>
            <person name="Soupe-Gilbert M.-E."/>
            <person name="Picardeau M."/>
            <person name="Goarant C."/>
        </authorList>
    </citation>
    <scope>NUCLEOTIDE SEQUENCE [LARGE SCALE GENOMIC DNA]</scope>
    <source>
        <strain evidence="1 4">FH2-B-C1</strain>
        <strain evidence="2 3">FH2-B-D1</strain>
    </source>
</reference>
<organism evidence="1 4">
    <name type="scientific">Leptospira adleri</name>
    <dbReference type="NCBI Taxonomy" id="2023186"/>
    <lineage>
        <taxon>Bacteria</taxon>
        <taxon>Pseudomonadati</taxon>
        <taxon>Spirochaetota</taxon>
        <taxon>Spirochaetia</taxon>
        <taxon>Leptospirales</taxon>
        <taxon>Leptospiraceae</taxon>
        <taxon>Leptospira</taxon>
    </lineage>
</organism>
<proteinExistence type="predicted"/>
<keyword evidence="3" id="KW-1185">Reference proteome</keyword>
<gene>
    <name evidence="2" type="ORF">CH376_01510</name>
    <name evidence="1" type="ORF">CH380_00955</name>
</gene>
<evidence type="ECO:0000313" key="4">
    <source>
        <dbReference type="Proteomes" id="UP000232188"/>
    </source>
</evidence>
<dbReference type="EMBL" id="NPDU01000002">
    <property type="protein sequence ID" value="PJZ63820.1"/>
    <property type="molecule type" value="Genomic_DNA"/>
</dbReference>
<evidence type="ECO:0000313" key="3">
    <source>
        <dbReference type="Proteomes" id="UP000232149"/>
    </source>
</evidence>
<dbReference type="AlphaFoldDB" id="A0A2M9YUA0"/>
<accession>A0A2M9YUA0</accession>
<name>A0A2M9YUA0_9LEPT</name>